<dbReference type="InterPro" id="IPR016054">
    <property type="entry name" value="LY6_UPA_recep-like"/>
</dbReference>
<evidence type="ECO:0000256" key="3">
    <source>
        <dbReference type="SAM" id="SignalP"/>
    </source>
</evidence>
<dbReference type="GO" id="GO:0005576">
    <property type="term" value="C:extracellular region"/>
    <property type="evidence" value="ECO:0007669"/>
    <property type="project" value="UniProtKB-SubCell"/>
</dbReference>
<dbReference type="SUPFAM" id="SSF57302">
    <property type="entry name" value="Snake toxin-like"/>
    <property type="match status" value="1"/>
</dbReference>
<evidence type="ECO:0000256" key="1">
    <source>
        <dbReference type="ARBA" id="ARBA00004613"/>
    </source>
</evidence>
<organism evidence="5 6">
    <name type="scientific">Engystomops pustulosus</name>
    <name type="common">Tungara frog</name>
    <name type="synonym">Physalaemus pustulosus</name>
    <dbReference type="NCBI Taxonomy" id="76066"/>
    <lineage>
        <taxon>Eukaryota</taxon>
        <taxon>Metazoa</taxon>
        <taxon>Chordata</taxon>
        <taxon>Craniata</taxon>
        <taxon>Vertebrata</taxon>
        <taxon>Euteleostomi</taxon>
        <taxon>Amphibia</taxon>
        <taxon>Batrachia</taxon>
        <taxon>Anura</taxon>
        <taxon>Neobatrachia</taxon>
        <taxon>Hyloidea</taxon>
        <taxon>Leptodactylidae</taxon>
        <taxon>Leiuperinae</taxon>
        <taxon>Engystomops</taxon>
    </lineage>
</organism>
<dbReference type="InterPro" id="IPR045860">
    <property type="entry name" value="Snake_toxin-like_sf"/>
</dbReference>
<reference evidence="5" key="1">
    <citation type="thesis" date="2020" institute="ProQuest LLC" country="789 East Eisenhower Parkway, Ann Arbor, MI, USA">
        <title>Comparative Genomics and Chromosome Evolution.</title>
        <authorList>
            <person name="Mudd A.B."/>
        </authorList>
    </citation>
    <scope>NUCLEOTIDE SEQUENCE</scope>
    <source>
        <strain evidence="5">237g6f4</strain>
        <tissue evidence="5">Blood</tissue>
    </source>
</reference>
<feature type="signal peptide" evidence="3">
    <location>
        <begin position="1"/>
        <end position="18"/>
    </location>
</feature>
<keyword evidence="6" id="KW-1185">Reference proteome</keyword>
<protein>
    <recommendedName>
        <fullName evidence="4">UPAR/Ly6 domain-containing protein</fullName>
    </recommendedName>
</protein>
<keyword evidence="3" id="KW-0732">Signal</keyword>
<feature type="chain" id="PRO_5043316626" description="UPAR/Ly6 domain-containing protein" evidence="3">
    <location>
        <begin position="19"/>
        <end position="200"/>
    </location>
</feature>
<name>A0AAV6ZP44_ENGPU</name>
<feature type="domain" description="UPAR/Ly6" evidence="4">
    <location>
        <begin position="20"/>
        <end position="114"/>
    </location>
</feature>
<evidence type="ECO:0000313" key="6">
    <source>
        <dbReference type="Proteomes" id="UP000824782"/>
    </source>
</evidence>
<dbReference type="PANTHER" id="PTHR20914:SF9">
    <property type="entry name" value="COILED, ISOFORM A"/>
    <property type="match status" value="1"/>
</dbReference>
<gene>
    <name evidence="5" type="ORF">GDO81_022188</name>
</gene>
<dbReference type="Proteomes" id="UP000824782">
    <property type="component" value="Unassembled WGS sequence"/>
</dbReference>
<comment type="subcellular location">
    <subcellularLocation>
        <location evidence="1">Secreted</location>
    </subcellularLocation>
</comment>
<dbReference type="Pfam" id="PF00021">
    <property type="entry name" value="UPAR_LY6"/>
    <property type="match status" value="2"/>
</dbReference>
<dbReference type="PANTHER" id="PTHR20914">
    <property type="entry name" value="LY6/PLAUR DOMAIN-CONTAINING PROTEIN 8"/>
    <property type="match status" value="1"/>
</dbReference>
<dbReference type="InterPro" id="IPR050918">
    <property type="entry name" value="CNF-like_PLA2_Inhibitor"/>
</dbReference>
<evidence type="ECO:0000313" key="5">
    <source>
        <dbReference type="EMBL" id="KAG8549212.1"/>
    </source>
</evidence>
<accession>A0AAV6ZP44</accession>
<dbReference type="EMBL" id="WNYA01000223">
    <property type="protein sequence ID" value="KAG8549212.1"/>
    <property type="molecule type" value="Genomic_DNA"/>
</dbReference>
<sequence length="200" mass="22678">MRLVICVFLIFYIGSVAAVFQCYSCHRKNNVTCEHEIVNCTKGDKCVIISEEYLYFNVTFRSIYKGCAGNLPCNSSHCGRINSEHHLMYNIRCCDTNLCNTQFFEMPKLGKPQGPLCPSCYKENTVDGCEAKGKIRCQNKGDKCIKYSGTVKNPDGYVMSYSIRGCITPMECRFNLKRVVALETIQQSVFECTDPDKTLM</sequence>
<evidence type="ECO:0000259" key="4">
    <source>
        <dbReference type="SMART" id="SM00134"/>
    </source>
</evidence>
<dbReference type="AlphaFoldDB" id="A0AAV6ZP44"/>
<dbReference type="Gene3D" id="2.10.60.10">
    <property type="entry name" value="CD59"/>
    <property type="match status" value="2"/>
</dbReference>
<comment type="caution">
    <text evidence="5">The sequence shown here is derived from an EMBL/GenBank/DDBJ whole genome shotgun (WGS) entry which is preliminary data.</text>
</comment>
<keyword evidence="2" id="KW-0964">Secreted</keyword>
<proteinExistence type="predicted"/>
<evidence type="ECO:0000256" key="2">
    <source>
        <dbReference type="ARBA" id="ARBA00022525"/>
    </source>
</evidence>
<dbReference type="SMART" id="SM00134">
    <property type="entry name" value="LU"/>
    <property type="match status" value="1"/>
</dbReference>